<evidence type="ECO:0000313" key="2">
    <source>
        <dbReference type="Proteomes" id="UP001145114"/>
    </source>
</evidence>
<evidence type="ECO:0000313" key="1">
    <source>
        <dbReference type="EMBL" id="KAJ1675060.1"/>
    </source>
</evidence>
<protein>
    <submittedName>
        <fullName evidence="1">Cu(2+)-transporting P-type ATPase</fullName>
    </submittedName>
</protein>
<dbReference type="Proteomes" id="UP001145114">
    <property type="component" value="Unassembled WGS sequence"/>
</dbReference>
<feature type="non-terminal residue" evidence="1">
    <location>
        <position position="1353"/>
    </location>
</feature>
<gene>
    <name evidence="1" type="primary">CCC2</name>
    <name evidence="1" type="ORF">EV182_002017</name>
</gene>
<dbReference type="EMBL" id="JAMZIH010005513">
    <property type="protein sequence ID" value="KAJ1675060.1"/>
    <property type="molecule type" value="Genomic_DNA"/>
</dbReference>
<comment type="caution">
    <text evidence="1">The sequence shown here is derived from an EMBL/GenBank/DDBJ whole genome shotgun (WGS) entry which is preliminary data.</text>
</comment>
<name>A0ACC1HGA8_9FUNG</name>
<organism evidence="1 2">
    <name type="scientific">Spiromyces aspiralis</name>
    <dbReference type="NCBI Taxonomy" id="68401"/>
    <lineage>
        <taxon>Eukaryota</taxon>
        <taxon>Fungi</taxon>
        <taxon>Fungi incertae sedis</taxon>
        <taxon>Zoopagomycota</taxon>
        <taxon>Kickxellomycotina</taxon>
        <taxon>Kickxellomycetes</taxon>
        <taxon>Kickxellales</taxon>
        <taxon>Kickxellaceae</taxon>
        <taxon>Spiromyces</taxon>
    </lineage>
</organism>
<reference evidence="1" key="1">
    <citation type="submission" date="2022-06" db="EMBL/GenBank/DDBJ databases">
        <title>Phylogenomic reconstructions and comparative analyses of Kickxellomycotina fungi.</title>
        <authorList>
            <person name="Reynolds N.K."/>
            <person name="Stajich J.E."/>
            <person name="Barry K."/>
            <person name="Grigoriev I.V."/>
            <person name="Crous P."/>
            <person name="Smith M.E."/>
        </authorList>
    </citation>
    <scope>NUCLEOTIDE SEQUENCE</scope>
    <source>
        <strain evidence="1">RSA 2271</strain>
    </source>
</reference>
<proteinExistence type="predicted"/>
<keyword evidence="2" id="KW-1185">Reference proteome</keyword>
<sequence length="1353" mass="144797">MSVESAQRLGLSVRGMTCQSCVRSIESAVMDLPGIQHVKVSLADESVVVTYDPRTVTAKVIVDAIEACGFDVSVIADTGADHGSNNTNAIVSAAGGGGGSSDTSTTVITALEIKGMTCHSCVKCVEDAVGSLHGVESVRVDLEGESAHVVHNPAIVVASDLVRTVEECGFDSSVVSPDSPAHERESDEDPALLARSVISVKGMTCQSCVKSIEQTIRGFGSVIESVAVSLEDEEALIEYDHSQVTPDQLVHAIEDAGFNAEVMFTQTTISIQSTNDSDTMVADGTQAYLQPFPQQQQQQQQQPQQRQQHGRSPSDIQDMSVPLPPTSRYSNGDDTLLPASLVTKPNIATTSDDGSSIEMANIDVRGMTCASCVASIERRVKKIDGIYAISVSLLAQRAQVEFDPSLVRLDVICDAINSLGFEATPVIESTQARVDLKIFGMTCASCVRLIERTVGRAPGVASVAVNLPLESGTVEYDSSVTGVRGIIRLVESAGFSALVAETGNNTAQIESLKRTEEILMWKRNFWHSLYYSIPVLLLAKVFTHVPGLKDWVMYQVIPGAPLGPFLQLFFTIPIQFGIGKRFYINSWKALRHGNANMDVLVSTGTSLAFFFSAFMLLWSLLHGKHPKPHCFFEASAMLITFVSLGRYLENMAKSNASKALSNLMTLTPSQTTLIEFNAKTGEVLGERQIATELIEVNDVLRVFPGEKIPADGEILGGQSDVDESTVTGESVPVPKHVGSMVVAGTINCTGTFTMRATRVGADTTLAQIVKLVEDAQTQKAPIQAFADIISQYFVPTVLGLGLLTFVGWMTVAYCGLPRPEMFEEQARLTGSYVVGCLKMAVAVVVVACPCALGLSTPTAVMVGTGVGAQMGILIKGGQVLETAHRVNTVVFDKTGTLTNGELCVSDFDLGTTAAAMAVTTMTQRLFFVLVGTAEAGSEHSLGKAVVRYAKSLLNVSTLPAQATGFRAIIGNGVSCRVQLNCNAPDYHKSWEKTSVLVGNQRLMDREGVVVPEGVNEVKEREERMGRTVVLVAFNGHYAGWISLMDMVRPEAGQAIHTLKIRGYDVIMVTGDQKLTAQTVAAQCGISRVFAGVSPSGKTAIIRRLRSGTTSNGKPRWVAMVGDGVNDSPALASADVGIAMCSGTDVAMEAAGMVLMKADITDVVTALDLSRTIFRRIRWNYVWACMYNLVGIPWAMGLLMPFGMMLPPVFAGLAMAMSSVSVMGSSLLLKLYRKPVCKAPPGDMVVDVEVSDGLADVDDESAARLSSHVALSMDRLDSTTFVEEMTHVPGSGSSSGGYMPLHAKSKRTGGLLREGRYRGSNSSSGSSEAGEEFELEDMSDMMSSIDHRLGQRKR</sequence>
<accession>A0ACC1HGA8</accession>